<sequence length="89" mass="10349">MSKKNLVGIVDKIKLLTLYPDKLLRFTLVTEEENINCLVANKDIIHQLLFLNNGKVEVALFGHYNTRKQMVVEKLMIRHSIDLKKEQSL</sequence>
<name>A0A430B565_9ENTE</name>
<dbReference type="EMBL" id="JARQBZ010000015">
    <property type="protein sequence ID" value="MDT2834205.1"/>
    <property type="molecule type" value="Genomic_DNA"/>
</dbReference>
<evidence type="ECO:0000313" key="1">
    <source>
        <dbReference type="EMBL" id="MDT2834205.1"/>
    </source>
</evidence>
<dbReference type="EMBL" id="NGKB01000005">
    <property type="protein sequence ID" value="RSU15453.1"/>
    <property type="molecule type" value="Genomic_DNA"/>
</dbReference>
<dbReference type="GeneID" id="95580784"/>
<dbReference type="AlphaFoldDB" id="A0A430B565"/>
<dbReference type="Proteomes" id="UP001268577">
    <property type="component" value="Unassembled WGS sequence"/>
</dbReference>
<reference evidence="2 3" key="1">
    <citation type="submission" date="2017-05" db="EMBL/GenBank/DDBJ databases">
        <title>Vagococcus spp. assemblies.</title>
        <authorList>
            <person name="Gulvik C.A."/>
        </authorList>
    </citation>
    <scope>NUCLEOTIDE SEQUENCE [LARGE SCALE GENOMIC DNA]</scope>
    <source>
        <strain evidence="2 3">SS1714</strain>
    </source>
</reference>
<proteinExistence type="predicted"/>
<keyword evidence="3" id="KW-1185">Reference proteome</keyword>
<evidence type="ECO:0000313" key="3">
    <source>
        <dbReference type="Proteomes" id="UP000288028"/>
    </source>
</evidence>
<dbReference type="Proteomes" id="UP000288028">
    <property type="component" value="Unassembled WGS sequence"/>
</dbReference>
<accession>A0A430B565</accession>
<comment type="caution">
    <text evidence="2">The sequence shown here is derived from an EMBL/GenBank/DDBJ whole genome shotgun (WGS) entry which is preliminary data.</text>
</comment>
<evidence type="ECO:0000313" key="2">
    <source>
        <dbReference type="EMBL" id="RSU15453.1"/>
    </source>
</evidence>
<dbReference type="OrthoDB" id="2186451at2"/>
<protein>
    <submittedName>
        <fullName evidence="2">Uncharacterized protein</fullName>
    </submittedName>
</protein>
<dbReference type="RefSeq" id="WP_126793345.1">
    <property type="nucleotide sequence ID" value="NZ_CP060720.1"/>
</dbReference>
<organism evidence="2 3">
    <name type="scientific">Vagococcus carniphilus</name>
    <dbReference type="NCBI Taxonomy" id="218144"/>
    <lineage>
        <taxon>Bacteria</taxon>
        <taxon>Bacillati</taxon>
        <taxon>Bacillota</taxon>
        <taxon>Bacilli</taxon>
        <taxon>Lactobacillales</taxon>
        <taxon>Enterococcaceae</taxon>
        <taxon>Vagococcus</taxon>
    </lineage>
</organism>
<gene>
    <name evidence="2" type="ORF">CBF28_06920</name>
    <name evidence="1" type="ORF">P7H70_09045</name>
</gene>
<reference evidence="1" key="2">
    <citation type="submission" date="2023-03" db="EMBL/GenBank/DDBJ databases">
        <authorList>
            <person name="Shen W."/>
            <person name="Cai J."/>
        </authorList>
    </citation>
    <scope>NUCLEOTIDE SEQUENCE</scope>
    <source>
        <strain evidence="1">P96-3</strain>
    </source>
</reference>